<dbReference type="InterPro" id="IPR019682">
    <property type="entry name" value="Phage_T7_Gp17.5_holin"/>
</dbReference>
<reference evidence="1" key="1">
    <citation type="submission" date="2022-05" db="EMBL/GenBank/DDBJ databases">
        <authorList>
            <person name="Tikunov A."/>
            <person name="Kozlova Y."/>
            <person name="Morozova V."/>
            <person name="Jdeed G."/>
            <person name="Bardasheva A."/>
            <person name="Tikunova N."/>
        </authorList>
    </citation>
    <scope>NUCLEOTIDE SEQUENCE</scope>
</reference>
<dbReference type="Pfam" id="PF10746">
    <property type="entry name" value="Phage_holin_2_2"/>
    <property type="match status" value="1"/>
</dbReference>
<evidence type="ECO:0000313" key="1">
    <source>
        <dbReference type="EMBL" id="UTQ78264.1"/>
    </source>
</evidence>
<organism evidence="1 2">
    <name type="scientific">Aeromonas phage Aer_P220</name>
    <dbReference type="NCBI Taxonomy" id="2951227"/>
    <lineage>
        <taxon>Viruses</taxon>
        <taxon>Duplodnaviria</taxon>
        <taxon>Heunggongvirae</taxon>
        <taxon>Uroviricota</taxon>
        <taxon>Caudoviricetes</taxon>
        <taxon>Autographivirales</taxon>
        <taxon>Autographivirales incertae sedis</taxon>
        <taxon>Yinyavirus</taxon>
        <taxon>Yinyavirus AerP220</taxon>
    </lineage>
</organism>
<keyword evidence="2" id="KW-1185">Reference proteome</keyword>
<protein>
    <submittedName>
        <fullName evidence="1">Holin</fullName>
    </submittedName>
</protein>
<dbReference type="GO" id="GO:0044659">
    <property type="term" value="P:viral release from host cell by cytolysis"/>
    <property type="evidence" value="ECO:0007669"/>
    <property type="project" value="InterPro"/>
</dbReference>
<dbReference type="Proteomes" id="UP001060037">
    <property type="component" value="Segment"/>
</dbReference>
<evidence type="ECO:0000313" key="2">
    <source>
        <dbReference type="Proteomes" id="UP001060037"/>
    </source>
</evidence>
<dbReference type="EMBL" id="ON624112">
    <property type="protein sequence ID" value="UTQ78264.1"/>
    <property type="molecule type" value="Genomic_DNA"/>
</dbReference>
<proteinExistence type="predicted"/>
<accession>A0A9E7T431</accession>
<name>A0A9E7T431_9CAUD</name>
<sequence>MRDEAITAADAGAKLAPPMVVSGITIFGLRLEEWVYIATIVYTLMQMHYLMKGKGTYKALFKRLRRNNDEHNKEQ</sequence>